<gene>
    <name evidence="1" type="ORF">Cfor_02316</name>
</gene>
<name>A0A6L2PZS8_COPFO</name>
<organism evidence="1 2">
    <name type="scientific">Coptotermes formosanus</name>
    <name type="common">Formosan subterranean termite</name>
    <dbReference type="NCBI Taxonomy" id="36987"/>
    <lineage>
        <taxon>Eukaryota</taxon>
        <taxon>Metazoa</taxon>
        <taxon>Ecdysozoa</taxon>
        <taxon>Arthropoda</taxon>
        <taxon>Hexapoda</taxon>
        <taxon>Insecta</taxon>
        <taxon>Pterygota</taxon>
        <taxon>Neoptera</taxon>
        <taxon>Polyneoptera</taxon>
        <taxon>Dictyoptera</taxon>
        <taxon>Blattodea</taxon>
        <taxon>Blattoidea</taxon>
        <taxon>Termitoidae</taxon>
        <taxon>Rhinotermitidae</taxon>
        <taxon>Coptotermes</taxon>
    </lineage>
</organism>
<evidence type="ECO:0000313" key="2">
    <source>
        <dbReference type="Proteomes" id="UP000502823"/>
    </source>
</evidence>
<protein>
    <recommendedName>
        <fullName evidence="3">ZAD domain-containing protein</fullName>
    </recommendedName>
</protein>
<dbReference type="OrthoDB" id="8184392at2759"/>
<dbReference type="Proteomes" id="UP000502823">
    <property type="component" value="Unassembled WGS sequence"/>
</dbReference>
<sequence>MSSATSNPATVLSGEELRCFVCDIVVSGRYYTLATCRTQSTQVRLIEKLGQLVGERYMVVISEDDIICRGCANLMNTLDRLETEMCSVRNVVLRFLEKKYALEEGELLNNKTTISCPPPQMLHNTSIIPGTDLDQDVGAVERRHSVAYIRVA</sequence>
<reference evidence="2" key="1">
    <citation type="submission" date="2020-01" db="EMBL/GenBank/DDBJ databases">
        <title>Draft genome sequence of the Termite Coptotermes fromosanus.</title>
        <authorList>
            <person name="Itakura S."/>
            <person name="Yosikawa Y."/>
            <person name="Umezawa K."/>
        </authorList>
    </citation>
    <scope>NUCLEOTIDE SEQUENCE [LARGE SCALE GENOMIC DNA]</scope>
</reference>
<dbReference type="AlphaFoldDB" id="A0A6L2PZS8"/>
<dbReference type="EMBL" id="BLKM01012977">
    <property type="protein sequence ID" value="GFG38019.1"/>
    <property type="molecule type" value="Genomic_DNA"/>
</dbReference>
<comment type="caution">
    <text evidence="1">The sequence shown here is derived from an EMBL/GenBank/DDBJ whole genome shotgun (WGS) entry which is preliminary data.</text>
</comment>
<evidence type="ECO:0008006" key="3">
    <source>
        <dbReference type="Google" id="ProtNLM"/>
    </source>
</evidence>
<evidence type="ECO:0000313" key="1">
    <source>
        <dbReference type="EMBL" id="GFG38019.1"/>
    </source>
</evidence>
<accession>A0A6L2PZS8</accession>
<proteinExistence type="predicted"/>
<keyword evidence="2" id="KW-1185">Reference proteome</keyword>
<dbReference type="InParanoid" id="A0A6L2PZS8"/>